<evidence type="ECO:0000313" key="2">
    <source>
        <dbReference type="Proteomes" id="UP000625283"/>
    </source>
</evidence>
<evidence type="ECO:0000313" key="1">
    <source>
        <dbReference type="EMBL" id="MBL1410233.1"/>
    </source>
</evidence>
<name>A0ABS1R6D1_9SPHI</name>
<dbReference type="EMBL" id="JAERTY010000009">
    <property type="protein sequence ID" value="MBL1410233.1"/>
    <property type="molecule type" value="Genomic_DNA"/>
</dbReference>
<dbReference type="Proteomes" id="UP000625283">
    <property type="component" value="Unassembled WGS sequence"/>
</dbReference>
<protein>
    <submittedName>
        <fullName evidence="1">Uncharacterized protein</fullName>
    </submittedName>
</protein>
<accession>A0ABS1R6D1</accession>
<organism evidence="1 2">
    <name type="scientific">Sphingobacterium faecale</name>
    <dbReference type="NCBI Taxonomy" id="2803775"/>
    <lineage>
        <taxon>Bacteria</taxon>
        <taxon>Pseudomonadati</taxon>
        <taxon>Bacteroidota</taxon>
        <taxon>Sphingobacteriia</taxon>
        <taxon>Sphingobacteriales</taxon>
        <taxon>Sphingobacteriaceae</taxon>
        <taxon>Sphingobacterium</taxon>
    </lineage>
</organism>
<reference evidence="1 2" key="1">
    <citation type="submission" date="2021-01" db="EMBL/GenBank/DDBJ databases">
        <title>C459-1 draft genome sequence.</title>
        <authorList>
            <person name="Zhang X.-F."/>
        </authorList>
    </citation>
    <scope>NUCLEOTIDE SEQUENCE [LARGE SCALE GENOMIC DNA]</scope>
    <source>
        <strain evidence="2">C459-1</strain>
    </source>
</reference>
<sequence>MEKKISYKHLIYLRKKDLKNFRRTIEMNIDTVFGDIQNIQEDIYKMLLIISTEKRLNIDTSTFSWSIKIMKTYVEIAYITLIALDLKPYKNPFKKLNIESMLFSEREYFEGQEGLNFLRIFFGLKTIGRWNMLIDEIFALSIDKSHVENLIDSHDLIIEKDFLLKLPFTLYALNQDKTISSIDLHPSLYSRN</sequence>
<keyword evidence="2" id="KW-1185">Reference proteome</keyword>
<dbReference type="RefSeq" id="WP_202103936.1">
    <property type="nucleotide sequence ID" value="NZ_JAERTY010000009.1"/>
</dbReference>
<comment type="caution">
    <text evidence="1">The sequence shown here is derived from an EMBL/GenBank/DDBJ whole genome shotgun (WGS) entry which is preliminary data.</text>
</comment>
<gene>
    <name evidence="1" type="ORF">JKG61_15875</name>
</gene>
<proteinExistence type="predicted"/>